<evidence type="ECO:0000259" key="11">
    <source>
        <dbReference type="SMART" id="SM00656"/>
    </source>
</evidence>
<dbReference type="UniPathway" id="UPA00545">
    <property type="reaction ID" value="UER00824"/>
</dbReference>
<evidence type="ECO:0000256" key="3">
    <source>
        <dbReference type="ARBA" id="ARBA00010980"/>
    </source>
</evidence>
<dbReference type="EMBL" id="CM017627">
    <property type="protein sequence ID" value="TYH73789.1"/>
    <property type="molecule type" value="Genomic_DNA"/>
</dbReference>
<dbReference type="InterPro" id="IPR045032">
    <property type="entry name" value="PEL"/>
</dbReference>
<keyword evidence="9 10" id="KW-0456">Lyase</keyword>
<dbReference type="PANTHER" id="PTHR31683">
    <property type="entry name" value="PECTATE LYASE 18-RELATED"/>
    <property type="match status" value="1"/>
</dbReference>
<reference evidence="12 13" key="1">
    <citation type="submission" date="2019-07" db="EMBL/GenBank/DDBJ databases">
        <title>WGS assembly of Gossypium tomentosum.</title>
        <authorList>
            <person name="Chen Z.J."/>
            <person name="Sreedasyam A."/>
            <person name="Ando A."/>
            <person name="Song Q."/>
            <person name="De L."/>
            <person name="Hulse-Kemp A."/>
            <person name="Ding M."/>
            <person name="Ye W."/>
            <person name="Kirkbride R."/>
            <person name="Jenkins J."/>
            <person name="Plott C."/>
            <person name="Lovell J."/>
            <person name="Lin Y.-M."/>
            <person name="Vaughn R."/>
            <person name="Liu B."/>
            <person name="Li W."/>
            <person name="Simpson S."/>
            <person name="Scheffler B."/>
            <person name="Saski C."/>
            <person name="Grover C."/>
            <person name="Hu G."/>
            <person name="Conover J."/>
            <person name="Carlson J."/>
            <person name="Shu S."/>
            <person name="Boston L."/>
            <person name="Williams M."/>
            <person name="Peterson D."/>
            <person name="Mcgee K."/>
            <person name="Jones D."/>
            <person name="Wendel J."/>
            <person name="Stelly D."/>
            <person name="Grimwood J."/>
            <person name="Schmutz J."/>
        </authorList>
    </citation>
    <scope>NUCLEOTIDE SEQUENCE [LARGE SCALE GENOMIC DNA]</scope>
    <source>
        <strain evidence="12">7179.01</strain>
    </source>
</reference>
<name>A0A5D2L3Z0_GOSTO</name>
<comment type="similarity">
    <text evidence="3 10">Belongs to the polysaccharide lyase 1 family.</text>
</comment>
<dbReference type="EC" id="4.2.2.2" evidence="4 10"/>
<evidence type="ECO:0000256" key="8">
    <source>
        <dbReference type="ARBA" id="ARBA00023180"/>
    </source>
</evidence>
<dbReference type="Pfam" id="PF04431">
    <property type="entry name" value="Pec_lyase_N"/>
    <property type="match status" value="1"/>
</dbReference>
<sequence>MIFKATSTQIGQCLEIFQSLLTPRVRLRCRTRVRGVTPTLEAHVPEYDEYWTARELEAIENLDKAYHSNPEEVVRHYNDHFSRTMLEFYITKKVLAESKKGLCEVTNHVDSCWRCDPDWEKNSKKLADCAPGFARGTTGGKDGEFYVVTDPIDNAADPKPGTLRHAELIVTSDKTIDGRGVNVEICNGAGITIQFAKNIIIHGLQIHHIIPANGGKIKDGENHHGLRGDSDGDGVSIFGSTNVWLDHLALNHCADGLIDVVQGSTAVTVSNCHFTDHNEVMLFGASGSYSADKKMQVTVALNHFGKGLVERMPRCRFGFIHVVNNDYNHWFLYAIGGTSSPTIINQGNRYSAPGFGAKEVTCRGLLKPRQWKNWNWVSQGDHFENGAFFTPSGNPSASKKFGADKMMTFKPGQMVPELTKYAGPLSCTIGRPC</sequence>
<keyword evidence="5 10" id="KW-0479">Metal-binding</keyword>
<dbReference type="InterPro" id="IPR011050">
    <property type="entry name" value="Pectin_lyase_fold/virulence"/>
</dbReference>
<evidence type="ECO:0000256" key="6">
    <source>
        <dbReference type="ARBA" id="ARBA00022729"/>
    </source>
</evidence>
<dbReference type="GO" id="GO:0046872">
    <property type="term" value="F:metal ion binding"/>
    <property type="evidence" value="ECO:0007669"/>
    <property type="project" value="UniProtKB-KW"/>
</dbReference>
<evidence type="ECO:0000256" key="1">
    <source>
        <dbReference type="ARBA" id="ARBA00000695"/>
    </source>
</evidence>
<proteinExistence type="inferred from homology"/>
<dbReference type="InterPro" id="IPR007524">
    <property type="entry name" value="Pec_lyase_N"/>
</dbReference>
<evidence type="ECO:0000313" key="13">
    <source>
        <dbReference type="Proteomes" id="UP000322667"/>
    </source>
</evidence>
<keyword evidence="7 10" id="KW-0106">Calcium</keyword>
<dbReference type="PRINTS" id="PR00807">
    <property type="entry name" value="AMBALLERGEN"/>
</dbReference>
<comment type="catalytic activity">
    <reaction evidence="1 10">
        <text>Eliminative cleavage of (1-&gt;4)-alpha-D-galacturonan to give oligosaccharides with 4-deoxy-alpha-D-galact-4-enuronosyl groups at their non-reducing ends.</text>
        <dbReference type="EC" id="4.2.2.2"/>
    </reaction>
</comment>
<dbReference type="GO" id="GO:0045490">
    <property type="term" value="P:pectin catabolic process"/>
    <property type="evidence" value="ECO:0007669"/>
    <property type="project" value="UniProtKB-UniPathway"/>
</dbReference>
<keyword evidence="6" id="KW-0732">Signal</keyword>
<accession>A0A5D2L3Z0</accession>
<evidence type="ECO:0000313" key="12">
    <source>
        <dbReference type="EMBL" id="TYH73789.1"/>
    </source>
</evidence>
<dbReference type="GO" id="GO:0030570">
    <property type="term" value="F:pectate lyase activity"/>
    <property type="evidence" value="ECO:0007669"/>
    <property type="project" value="UniProtKB-EC"/>
</dbReference>
<dbReference type="InterPro" id="IPR012334">
    <property type="entry name" value="Pectin_lyas_fold"/>
</dbReference>
<evidence type="ECO:0000256" key="4">
    <source>
        <dbReference type="ARBA" id="ARBA00012272"/>
    </source>
</evidence>
<organism evidence="12 13">
    <name type="scientific">Gossypium tomentosum</name>
    <name type="common">Hawaiian cotton</name>
    <name type="synonym">Gossypium sandvicense</name>
    <dbReference type="NCBI Taxonomy" id="34277"/>
    <lineage>
        <taxon>Eukaryota</taxon>
        <taxon>Viridiplantae</taxon>
        <taxon>Streptophyta</taxon>
        <taxon>Embryophyta</taxon>
        <taxon>Tracheophyta</taxon>
        <taxon>Spermatophyta</taxon>
        <taxon>Magnoliopsida</taxon>
        <taxon>eudicotyledons</taxon>
        <taxon>Gunneridae</taxon>
        <taxon>Pentapetalae</taxon>
        <taxon>rosids</taxon>
        <taxon>malvids</taxon>
        <taxon>Malvales</taxon>
        <taxon>Malvaceae</taxon>
        <taxon>Malvoideae</taxon>
        <taxon>Gossypium</taxon>
    </lineage>
</organism>
<dbReference type="AlphaFoldDB" id="A0A5D2L3Z0"/>
<feature type="domain" description="Pectate lyase" evidence="11">
    <location>
        <begin position="159"/>
        <end position="356"/>
    </location>
</feature>
<protein>
    <recommendedName>
        <fullName evidence="4 10">Pectate lyase</fullName>
        <ecNumber evidence="4 10">4.2.2.2</ecNumber>
    </recommendedName>
</protein>
<evidence type="ECO:0000256" key="10">
    <source>
        <dbReference type="RuleBase" id="RU361123"/>
    </source>
</evidence>
<comment type="pathway">
    <text evidence="2 10">Glycan metabolism; pectin degradation; 2-dehydro-3-deoxy-D-gluconate from pectin: step 2/5.</text>
</comment>
<evidence type="ECO:0000256" key="9">
    <source>
        <dbReference type="ARBA" id="ARBA00023239"/>
    </source>
</evidence>
<keyword evidence="13" id="KW-1185">Reference proteome</keyword>
<dbReference type="Pfam" id="PF00544">
    <property type="entry name" value="Pectate_lyase_4"/>
    <property type="match status" value="1"/>
</dbReference>
<dbReference type="SMART" id="SM00656">
    <property type="entry name" value="Amb_all"/>
    <property type="match status" value="1"/>
</dbReference>
<evidence type="ECO:0000256" key="5">
    <source>
        <dbReference type="ARBA" id="ARBA00022723"/>
    </source>
</evidence>
<evidence type="ECO:0000256" key="7">
    <source>
        <dbReference type="ARBA" id="ARBA00022837"/>
    </source>
</evidence>
<dbReference type="Gene3D" id="2.160.20.10">
    <property type="entry name" value="Single-stranded right-handed beta-helix, Pectin lyase-like"/>
    <property type="match status" value="1"/>
</dbReference>
<dbReference type="InterPro" id="IPR002022">
    <property type="entry name" value="Pec_lyase"/>
</dbReference>
<dbReference type="Proteomes" id="UP000322667">
    <property type="component" value="Chromosome D05"/>
</dbReference>
<gene>
    <name evidence="12" type="ORF">ES332_D05G353000v1</name>
</gene>
<comment type="cofactor">
    <cofactor evidence="10">
        <name>Ca(2+)</name>
        <dbReference type="ChEBI" id="CHEBI:29108"/>
    </cofactor>
    <text evidence="10">Binds 1 Ca(2+) ion. Required for its activity.</text>
</comment>
<dbReference type="SUPFAM" id="SSF51126">
    <property type="entry name" value="Pectin lyase-like"/>
    <property type="match status" value="1"/>
</dbReference>
<keyword evidence="8" id="KW-0325">Glycoprotein</keyword>
<dbReference type="PANTHER" id="PTHR31683:SF208">
    <property type="entry name" value="PECTATE LYASE"/>
    <property type="match status" value="1"/>
</dbReference>
<dbReference type="InterPro" id="IPR018082">
    <property type="entry name" value="AmbAllergen"/>
</dbReference>
<evidence type="ECO:0000256" key="2">
    <source>
        <dbReference type="ARBA" id="ARBA00005220"/>
    </source>
</evidence>